<dbReference type="NCBIfam" id="NF001159">
    <property type="entry name" value="PRK00150.1-3"/>
    <property type="match status" value="1"/>
</dbReference>
<keyword evidence="5" id="KW-1185">Reference proteome</keyword>
<dbReference type="Pfam" id="PF01327">
    <property type="entry name" value="Pep_deformylase"/>
    <property type="match status" value="1"/>
</dbReference>
<dbReference type="PATRIC" id="fig|1590042.3.peg.1339"/>
<keyword evidence="2" id="KW-0408">Iron</keyword>
<protein>
    <recommendedName>
        <fullName evidence="2">Peptide deformylase</fullName>
        <shortName evidence="2">PDF</shortName>
        <ecNumber evidence="2">3.5.1.88</ecNumber>
    </recommendedName>
    <alternativeName>
        <fullName evidence="2">Polypeptide deformylase</fullName>
    </alternativeName>
</protein>
<dbReference type="GO" id="GO:0046872">
    <property type="term" value="F:metal ion binding"/>
    <property type="evidence" value="ECO:0007669"/>
    <property type="project" value="UniProtKB-KW"/>
</dbReference>
<evidence type="ECO:0000313" key="4">
    <source>
        <dbReference type="EMBL" id="MCS5707295.1"/>
    </source>
</evidence>
<dbReference type="CDD" id="cd00487">
    <property type="entry name" value="Pep_deformylase"/>
    <property type="match status" value="1"/>
</dbReference>
<feature type="binding site" evidence="2">
    <location>
        <position position="133"/>
    </location>
    <ligand>
        <name>Fe cation</name>
        <dbReference type="ChEBI" id="CHEBI:24875"/>
    </ligand>
</feature>
<dbReference type="OrthoDB" id="9804313at2"/>
<comment type="catalytic activity">
    <reaction evidence="2">
        <text>N-terminal N-formyl-L-methionyl-[peptide] + H2O = N-terminal L-methionyl-[peptide] + formate</text>
        <dbReference type="Rhea" id="RHEA:24420"/>
        <dbReference type="Rhea" id="RHEA-COMP:10639"/>
        <dbReference type="Rhea" id="RHEA-COMP:10640"/>
        <dbReference type="ChEBI" id="CHEBI:15377"/>
        <dbReference type="ChEBI" id="CHEBI:15740"/>
        <dbReference type="ChEBI" id="CHEBI:49298"/>
        <dbReference type="ChEBI" id="CHEBI:64731"/>
        <dbReference type="EC" id="3.5.1.88"/>
    </reaction>
</comment>
<dbReference type="Proteomes" id="UP000051494">
    <property type="component" value="Unassembled WGS sequence"/>
</dbReference>
<comment type="similarity">
    <text evidence="1 2">Belongs to the polypeptide deformylase family.</text>
</comment>
<comment type="cofactor">
    <cofactor evidence="2">
        <name>Fe(2+)</name>
        <dbReference type="ChEBI" id="CHEBI:29033"/>
    </cofactor>
    <text evidence="2">Binds 1 Fe(2+) ion.</text>
</comment>
<dbReference type="InterPro" id="IPR036821">
    <property type="entry name" value="Peptide_deformylase_sf"/>
</dbReference>
<keyword evidence="2 3" id="KW-0378">Hydrolase</keyword>
<dbReference type="PANTHER" id="PTHR10458">
    <property type="entry name" value="PEPTIDE DEFORMYLASE"/>
    <property type="match status" value="1"/>
</dbReference>
<dbReference type="RefSeq" id="WP_057624422.1">
    <property type="nucleotide sequence ID" value="NZ_LKHV02000001.1"/>
</dbReference>
<name>A0A0Q9YEE9_9GAMM</name>
<dbReference type="EC" id="3.5.1.88" evidence="2"/>
<proteinExistence type="inferred from homology"/>
<dbReference type="HAMAP" id="MF_00163">
    <property type="entry name" value="Pep_deformylase"/>
    <property type="match status" value="1"/>
</dbReference>
<dbReference type="Gene3D" id="3.90.45.10">
    <property type="entry name" value="Peptide deformylase"/>
    <property type="match status" value="1"/>
</dbReference>
<reference evidence="4" key="3">
    <citation type="submission" date="2021-06" db="EMBL/GenBank/DDBJ databases">
        <title>Genomic Description and Analysis of Intracellular Bacteria, Candidatus Berkiella cookevillensis and Candidatus Berkiella aquae.</title>
        <authorList>
            <person name="Kidane D.T."/>
            <person name="Mehari Y.T."/>
            <person name="Rice F.C."/>
            <person name="Arivett B.A."/>
            <person name="Farone A.L."/>
            <person name="Berk S.G."/>
            <person name="Farone M.B."/>
        </authorList>
    </citation>
    <scope>NUCLEOTIDE SEQUENCE</scope>
    <source>
        <strain evidence="4">CC99</strain>
    </source>
</reference>
<dbReference type="PANTHER" id="PTHR10458:SF22">
    <property type="entry name" value="PEPTIDE DEFORMYLASE"/>
    <property type="match status" value="1"/>
</dbReference>
<dbReference type="SUPFAM" id="SSF56420">
    <property type="entry name" value="Peptide deformylase"/>
    <property type="match status" value="1"/>
</dbReference>
<dbReference type="AlphaFoldDB" id="A0A0Q9YEE9"/>
<feature type="binding site" evidence="2">
    <location>
        <position position="137"/>
    </location>
    <ligand>
        <name>Fe cation</name>
        <dbReference type="ChEBI" id="CHEBI:24875"/>
    </ligand>
</feature>
<dbReference type="InterPro" id="IPR023635">
    <property type="entry name" value="Peptide_deformylase"/>
</dbReference>
<keyword evidence="2" id="KW-0479">Metal-binding</keyword>
<dbReference type="STRING" id="437022.CC99x_01318"/>
<dbReference type="EMBL" id="LKHV01000005">
    <property type="protein sequence ID" value="KRG18837.1"/>
    <property type="molecule type" value="Genomic_DNA"/>
</dbReference>
<reference evidence="4" key="2">
    <citation type="journal article" date="2016" name="Genome Announc.">
        <title>Draft Genome Sequences of Two Novel Amoeba-Resistant Intranuclear Bacteria, 'Candidatus Berkiella cookevillensis' and 'Candidatus Berkiella aquae'.</title>
        <authorList>
            <person name="Mehari Y.T."/>
            <person name="Arivett B.A."/>
            <person name="Farone A.L."/>
            <person name="Gunderson J.H."/>
            <person name="Farone M.B."/>
        </authorList>
    </citation>
    <scope>NUCLEOTIDE SEQUENCE</scope>
    <source>
        <strain evidence="4">CC99</strain>
    </source>
</reference>
<dbReference type="NCBIfam" id="TIGR00079">
    <property type="entry name" value="pept_deformyl"/>
    <property type="match status" value="1"/>
</dbReference>
<reference evidence="3" key="1">
    <citation type="submission" date="2015-09" db="EMBL/GenBank/DDBJ databases">
        <title>Draft Genome Sequences of Two Novel Amoeba-resistant Intranuclear Bacteria, Candidatus Berkiella cookevillensis and Candidatus Berkiella aquae.</title>
        <authorList>
            <person name="Mehari Y.T."/>
            <person name="Arivett B.A."/>
            <person name="Farone A.L."/>
            <person name="Gunderson J.H."/>
            <person name="Farone M.B."/>
        </authorList>
    </citation>
    <scope>NUCLEOTIDE SEQUENCE [LARGE SCALE GENOMIC DNA]</scope>
    <source>
        <strain evidence="3">CC99</strain>
    </source>
</reference>
<comment type="function">
    <text evidence="2">Removes the formyl group from the N-terminal Met of newly synthesized proteins. Requires at least a dipeptide for an efficient rate of reaction. N-terminal L-methionine is a prerequisite for activity but the enzyme has broad specificity at other positions.</text>
</comment>
<evidence type="ECO:0000313" key="3">
    <source>
        <dbReference type="EMBL" id="KRG18837.1"/>
    </source>
</evidence>
<sequence>MSVLKILVYPDKKLREITVPVVEFNAQLQQQVASLFETMYDDDGCGLAANQVGLTARMFVMDTSRDKSNPICMINPEITHRSGIIMSDEGCLSFPGVYTSVERAEQITVTFQDVKGQKQELCLTELAANCVQHEMDHLNGILFIDTLSKLKKDRMLRKLAKSLGA</sequence>
<accession>A0A0Q9YEE9</accession>
<evidence type="ECO:0000256" key="1">
    <source>
        <dbReference type="ARBA" id="ARBA00010759"/>
    </source>
</evidence>
<keyword evidence="2" id="KW-0648">Protein biosynthesis</keyword>
<dbReference type="GO" id="GO:0042586">
    <property type="term" value="F:peptide deformylase activity"/>
    <property type="evidence" value="ECO:0007669"/>
    <property type="project" value="UniProtKB-UniRule"/>
</dbReference>
<evidence type="ECO:0000313" key="5">
    <source>
        <dbReference type="Proteomes" id="UP000051494"/>
    </source>
</evidence>
<dbReference type="PIRSF" id="PIRSF004749">
    <property type="entry name" value="Pep_def"/>
    <property type="match status" value="1"/>
</dbReference>
<organism evidence="3">
    <name type="scientific">Candidatus Berkiella cookevillensis</name>
    <dbReference type="NCBI Taxonomy" id="437022"/>
    <lineage>
        <taxon>Bacteria</taxon>
        <taxon>Pseudomonadati</taxon>
        <taxon>Pseudomonadota</taxon>
        <taxon>Gammaproteobacteria</taxon>
        <taxon>Candidatus Berkiellales</taxon>
        <taxon>Candidatus Berkiellaceae</taxon>
        <taxon>Candidatus Berkiella</taxon>
    </lineage>
</organism>
<dbReference type="EMBL" id="LKHV02000001">
    <property type="protein sequence ID" value="MCS5707295.1"/>
    <property type="molecule type" value="Genomic_DNA"/>
</dbReference>
<dbReference type="PRINTS" id="PR01576">
    <property type="entry name" value="PDEFORMYLASE"/>
</dbReference>
<comment type="caution">
    <text evidence="3">The sequence shown here is derived from an EMBL/GenBank/DDBJ whole genome shotgun (WGS) entry which is preliminary data.</text>
</comment>
<evidence type="ECO:0000256" key="2">
    <source>
        <dbReference type="HAMAP-Rule" id="MF_00163"/>
    </source>
</evidence>
<gene>
    <name evidence="3" type="primary">def1</name>
    <name evidence="2 4" type="synonym">def</name>
    <name evidence="4" type="ORF">CC99x_000095</name>
    <name evidence="3" type="ORF">CC99x_01318</name>
</gene>
<dbReference type="GO" id="GO:0006412">
    <property type="term" value="P:translation"/>
    <property type="evidence" value="ECO:0007669"/>
    <property type="project" value="UniProtKB-UniRule"/>
</dbReference>
<feature type="binding site" evidence="2">
    <location>
        <position position="91"/>
    </location>
    <ligand>
        <name>Fe cation</name>
        <dbReference type="ChEBI" id="CHEBI:24875"/>
    </ligand>
</feature>
<feature type="active site" evidence="2">
    <location>
        <position position="134"/>
    </location>
</feature>